<dbReference type="PANTHER" id="PTHR47816:SF4">
    <property type="entry name" value="RIBOSOMAL RNA SMALL SUBUNIT METHYLTRANSFERASE C"/>
    <property type="match status" value="1"/>
</dbReference>
<dbReference type="GO" id="GO:0008170">
    <property type="term" value="F:N-methyltransferase activity"/>
    <property type="evidence" value="ECO:0007669"/>
    <property type="project" value="UniProtKB-ARBA"/>
</dbReference>
<keyword evidence="1" id="KW-0963">Cytoplasm</keyword>
<evidence type="ECO:0000259" key="5">
    <source>
        <dbReference type="Pfam" id="PF05175"/>
    </source>
</evidence>
<sequence length="555" mass="57897">MRLNGAVSLDSVPDDRRTSALLARLRDDLGVAGFTVAALDALWGPDAAAALHRGERVPARRALARHTGHGASGDLATLAELFVLGLPVPPSEAAHALPALGVDGAIELGLLGPVGTAAMPSGAGADGDLATGGAGPHGDVAAASVRAALDLRPYAFSDARGDGHWWILSDLGEVALGHALGEQHVLGVGGASLTLAGLMVPTPARTVLDLGTGCGIQAMHASRFAERIVATDISERALRLARLNVELNGIDGVEFRLGSLYDPVAGERFDRIVSNPPFVITPRSPGVPEYEYRDGGMVGDAIVEAVMRGAAEHLEPGGIAQLLGNWEVRDGGDGLERARAWAGSLDHWIVEREVQHVTEYAETWIRDGGTRPGTPDFDRLYDAWLDDFERRGVREIGFGYVLLRRPAGGEAPGRTFGLARTERLHGALGAHEGGLGTHVADCLAAHDRQAALDDAALAATRLAVAADVTEERHYWPGDDHPTAMLLRQGGGFGRAVGLDTGLAALVGASDGELSIEAIVAALAELLDVDATALAADVLPAVRALIDDGMLRLPDE</sequence>
<evidence type="ECO:0000259" key="6">
    <source>
        <dbReference type="Pfam" id="PF23186"/>
    </source>
</evidence>
<dbReference type="Pfam" id="PF23186">
    <property type="entry name" value="DUF7059"/>
    <property type="match status" value="1"/>
</dbReference>
<organism evidence="8 9">
    <name type="scientific">Agromyces ramosus</name>
    <dbReference type="NCBI Taxonomy" id="33879"/>
    <lineage>
        <taxon>Bacteria</taxon>
        <taxon>Bacillati</taxon>
        <taxon>Actinomycetota</taxon>
        <taxon>Actinomycetes</taxon>
        <taxon>Micrococcales</taxon>
        <taxon>Microbacteriaceae</taxon>
        <taxon>Agromyces</taxon>
    </lineage>
</organism>
<dbReference type="EMBL" id="SGWY01000002">
    <property type="protein sequence ID" value="RZS65612.1"/>
    <property type="molecule type" value="Genomic_DNA"/>
</dbReference>
<dbReference type="InterPro" id="IPR007848">
    <property type="entry name" value="Small_mtfrase_dom"/>
</dbReference>
<comment type="caution">
    <text evidence="8">The sequence shown here is derived from an EMBL/GenBank/DDBJ whole genome shotgun (WGS) entry which is preliminary data.</text>
</comment>
<dbReference type="Proteomes" id="UP000293289">
    <property type="component" value="Unassembled WGS sequence"/>
</dbReference>
<protein>
    <submittedName>
        <fullName evidence="8">Methyltransferase family protein</fullName>
    </submittedName>
</protein>
<keyword evidence="4 8" id="KW-0808">Transferase</keyword>
<dbReference type="PANTHER" id="PTHR47816">
    <property type="entry name" value="RIBOSOMAL RNA SMALL SUBUNIT METHYLTRANSFERASE C"/>
    <property type="match status" value="1"/>
</dbReference>
<proteinExistence type="predicted"/>
<evidence type="ECO:0000259" key="7">
    <source>
        <dbReference type="Pfam" id="PF25004"/>
    </source>
</evidence>
<dbReference type="GO" id="GO:0006364">
    <property type="term" value="P:rRNA processing"/>
    <property type="evidence" value="ECO:0007669"/>
    <property type="project" value="UniProtKB-KW"/>
</dbReference>
<feature type="domain" description="DUF7782" evidence="7">
    <location>
        <begin position="450"/>
        <end position="550"/>
    </location>
</feature>
<keyword evidence="9" id="KW-1185">Reference proteome</keyword>
<evidence type="ECO:0000256" key="4">
    <source>
        <dbReference type="ARBA" id="ARBA00022679"/>
    </source>
</evidence>
<dbReference type="GO" id="GO:0032259">
    <property type="term" value="P:methylation"/>
    <property type="evidence" value="ECO:0007669"/>
    <property type="project" value="UniProtKB-KW"/>
</dbReference>
<dbReference type="Gene3D" id="3.40.50.150">
    <property type="entry name" value="Vaccinia Virus protein VP39"/>
    <property type="match status" value="1"/>
</dbReference>
<evidence type="ECO:0000313" key="9">
    <source>
        <dbReference type="Proteomes" id="UP000293289"/>
    </source>
</evidence>
<dbReference type="InterPro" id="IPR029063">
    <property type="entry name" value="SAM-dependent_MTases_sf"/>
</dbReference>
<feature type="domain" description="Methyltransferase small" evidence="5">
    <location>
        <begin position="195"/>
        <end position="323"/>
    </location>
</feature>
<dbReference type="InterPro" id="IPR002052">
    <property type="entry name" value="DNA_methylase_N6_adenine_CS"/>
</dbReference>
<dbReference type="Pfam" id="PF25004">
    <property type="entry name" value="DUF7782"/>
    <property type="match status" value="1"/>
</dbReference>
<keyword evidence="2" id="KW-0698">rRNA processing</keyword>
<name>A0A4Q7MFU4_9MICO</name>
<dbReference type="AlphaFoldDB" id="A0A4Q7MFU4"/>
<keyword evidence="3 8" id="KW-0489">Methyltransferase</keyword>
<dbReference type="InterPro" id="IPR056684">
    <property type="entry name" value="DUF7782"/>
</dbReference>
<evidence type="ECO:0000256" key="1">
    <source>
        <dbReference type="ARBA" id="ARBA00022490"/>
    </source>
</evidence>
<dbReference type="GO" id="GO:0003676">
    <property type="term" value="F:nucleic acid binding"/>
    <property type="evidence" value="ECO:0007669"/>
    <property type="project" value="InterPro"/>
</dbReference>
<reference evidence="8 9" key="1">
    <citation type="submission" date="2019-02" db="EMBL/GenBank/DDBJ databases">
        <title>Genomic Encyclopedia of Type Strains, Phase IV (KMG-IV): sequencing the most valuable type-strain genomes for metagenomic binning, comparative biology and taxonomic classification.</title>
        <authorList>
            <person name="Goeker M."/>
        </authorList>
    </citation>
    <scope>NUCLEOTIDE SEQUENCE [LARGE SCALE GENOMIC DNA]</scope>
    <source>
        <strain evidence="8 9">DSM 43045</strain>
    </source>
</reference>
<dbReference type="GO" id="GO:0008757">
    <property type="term" value="F:S-adenosylmethionine-dependent methyltransferase activity"/>
    <property type="evidence" value="ECO:0007669"/>
    <property type="project" value="InterPro"/>
</dbReference>
<dbReference type="InterPro" id="IPR055487">
    <property type="entry name" value="DUF7059"/>
</dbReference>
<feature type="domain" description="DUF7059" evidence="6">
    <location>
        <begin position="32"/>
        <end position="116"/>
    </location>
</feature>
<dbReference type="Pfam" id="PF05175">
    <property type="entry name" value="MTS"/>
    <property type="match status" value="1"/>
</dbReference>
<evidence type="ECO:0000256" key="3">
    <source>
        <dbReference type="ARBA" id="ARBA00022603"/>
    </source>
</evidence>
<evidence type="ECO:0000256" key="2">
    <source>
        <dbReference type="ARBA" id="ARBA00022552"/>
    </source>
</evidence>
<dbReference type="CDD" id="cd02440">
    <property type="entry name" value="AdoMet_MTases"/>
    <property type="match status" value="1"/>
</dbReference>
<evidence type="ECO:0000313" key="8">
    <source>
        <dbReference type="EMBL" id="RZS65612.1"/>
    </source>
</evidence>
<gene>
    <name evidence="8" type="ORF">EV187_1309</name>
</gene>
<accession>A0A4Q7MFU4</accession>
<dbReference type="SUPFAM" id="SSF53335">
    <property type="entry name" value="S-adenosyl-L-methionine-dependent methyltransferases"/>
    <property type="match status" value="1"/>
</dbReference>
<dbReference type="InterPro" id="IPR046977">
    <property type="entry name" value="RsmC/RlmG"/>
</dbReference>
<dbReference type="PROSITE" id="PS00092">
    <property type="entry name" value="N6_MTASE"/>
    <property type="match status" value="1"/>
</dbReference>